<dbReference type="RefSeq" id="WP_027098187.1">
    <property type="nucleotide sequence ID" value="NZ_CABHIH010000002.1"/>
</dbReference>
<sequence>MKKIIRSSMVSIAIILFLNIPSIVLALDLSAKDINDIKYQLRIVGINSYCSDNIITYMKNLSLSREELLVIEKECTEVINLIHGKNFISDLSLSEMYYFYKTLSSIINNLNMGFSINIFNKSIAIKNISNGDILMKGSIKEVGGYIENVKRNNSIKDIVNILDRIEFKILGENSGFSNKVLNSNIPDFAINVINEFEWVLNF</sequence>
<dbReference type="GeneID" id="42776013"/>
<evidence type="ECO:0000313" key="1">
    <source>
        <dbReference type="EMBL" id="OBY10521.1"/>
    </source>
</evidence>
<comment type="caution">
    <text evidence="1">The sequence shown here is derived from an EMBL/GenBank/DDBJ whole genome shotgun (WGS) entry which is preliminary data.</text>
</comment>
<organism evidence="1 2">
    <name type="scientific">Clostridium paraputrificum</name>
    <dbReference type="NCBI Taxonomy" id="29363"/>
    <lineage>
        <taxon>Bacteria</taxon>
        <taxon>Bacillati</taxon>
        <taxon>Bacillota</taxon>
        <taxon>Clostridia</taxon>
        <taxon>Eubacteriales</taxon>
        <taxon>Clostridiaceae</taxon>
        <taxon>Clostridium</taxon>
    </lineage>
</organism>
<dbReference type="EMBL" id="MAPZ01000019">
    <property type="protein sequence ID" value="OBY10521.1"/>
    <property type="molecule type" value="Genomic_DNA"/>
</dbReference>
<gene>
    <name evidence="1" type="ORF">CP373A1_08380</name>
</gene>
<dbReference type="Proteomes" id="UP000092714">
    <property type="component" value="Unassembled WGS sequence"/>
</dbReference>
<proteinExistence type="predicted"/>
<name>A0A174W235_9CLOT</name>
<keyword evidence="2" id="KW-1185">Reference proteome</keyword>
<reference evidence="1 2" key="1">
    <citation type="submission" date="2016-06" db="EMBL/GenBank/DDBJ databases">
        <authorList>
            <person name="Kjaerup R.B."/>
            <person name="Dalgaard T.S."/>
            <person name="Juul-Madsen H.R."/>
        </authorList>
    </citation>
    <scope>NUCLEOTIDE SEQUENCE [LARGE SCALE GENOMIC DNA]</scope>
    <source>
        <strain evidence="1 2">373-A1</strain>
    </source>
</reference>
<dbReference type="AlphaFoldDB" id="A0A174W235"/>
<protein>
    <submittedName>
        <fullName evidence="1">Uncharacterized protein</fullName>
    </submittedName>
</protein>
<accession>A0A174W235</accession>
<evidence type="ECO:0000313" key="2">
    <source>
        <dbReference type="Proteomes" id="UP000092714"/>
    </source>
</evidence>